<protein>
    <recommendedName>
        <fullName evidence="3">Lipoprotein LpqN</fullName>
    </recommendedName>
</protein>
<evidence type="ECO:0008006" key="3">
    <source>
        <dbReference type="Google" id="ProtNLM"/>
    </source>
</evidence>
<dbReference type="RefSeq" id="WP_089064231.1">
    <property type="nucleotide sequence ID" value="NZ_CP022316.1"/>
</dbReference>
<evidence type="ECO:0000313" key="2">
    <source>
        <dbReference type="Proteomes" id="UP000198398"/>
    </source>
</evidence>
<organism evidence="1 2">
    <name type="scientific">Brachybacterium avium</name>
    <dbReference type="NCBI Taxonomy" id="2017485"/>
    <lineage>
        <taxon>Bacteria</taxon>
        <taxon>Bacillati</taxon>
        <taxon>Actinomycetota</taxon>
        <taxon>Actinomycetes</taxon>
        <taxon>Micrococcales</taxon>
        <taxon>Dermabacteraceae</taxon>
        <taxon>Brachybacterium</taxon>
    </lineage>
</organism>
<keyword evidence="2" id="KW-1185">Reference proteome</keyword>
<name>A0A220U9M0_9MICO</name>
<proteinExistence type="predicted"/>
<dbReference type="EMBL" id="CP022316">
    <property type="protein sequence ID" value="ASK64984.1"/>
    <property type="molecule type" value="Genomic_DNA"/>
</dbReference>
<dbReference type="KEGG" id="brv:CFK39_03125"/>
<reference evidence="2" key="1">
    <citation type="submission" date="2017-07" db="EMBL/GenBank/DDBJ databases">
        <title>Brachybacterium sp. VR2415.</title>
        <authorList>
            <person name="Tak E.J."/>
            <person name="Bae J.-W."/>
        </authorList>
    </citation>
    <scope>NUCLEOTIDE SEQUENCE [LARGE SCALE GENOMIC DNA]</scope>
    <source>
        <strain evidence="2">VR2415</strain>
    </source>
</reference>
<dbReference type="Gene3D" id="3.40.1000.10">
    <property type="entry name" value="Mog1/PsbP, alpha/beta/alpha sandwich"/>
    <property type="match status" value="1"/>
</dbReference>
<accession>A0A220U9M0</accession>
<dbReference type="OrthoDB" id="5146554at2"/>
<gene>
    <name evidence="1" type="ORF">CFK39_03125</name>
</gene>
<evidence type="ECO:0000313" key="1">
    <source>
        <dbReference type="EMBL" id="ASK64984.1"/>
    </source>
</evidence>
<sequence length="160" mass="17118">MAKSIEYPSADFPGPPRIAIEVPEDWETLTVPGVQVAVAQPRVEGSFRANVVVTVQRFGPEFTLESARAGLDQRKAALPELEELGTGEIEVAGSTWIASEYGYTQPGRPTVVQAARYAVIDRGGVATDVLEVVGSCGAESADDEIETVRTIQDSLRVTVD</sequence>
<dbReference type="AlphaFoldDB" id="A0A220U9M0"/>
<dbReference type="Proteomes" id="UP000198398">
    <property type="component" value="Chromosome"/>
</dbReference>